<dbReference type="AlphaFoldDB" id="A0A9P3Z1C3"/>
<proteinExistence type="predicted"/>
<dbReference type="Proteomes" id="UP000885148">
    <property type="component" value="Unassembled WGS sequence"/>
</dbReference>
<organism evidence="2 3">
    <name type="scientific">Citrobacter freundii</name>
    <dbReference type="NCBI Taxonomy" id="546"/>
    <lineage>
        <taxon>Bacteria</taxon>
        <taxon>Pseudomonadati</taxon>
        <taxon>Pseudomonadota</taxon>
        <taxon>Gammaproteobacteria</taxon>
        <taxon>Enterobacterales</taxon>
        <taxon>Enterobacteriaceae</taxon>
        <taxon>Citrobacter</taxon>
        <taxon>Citrobacter freundii complex</taxon>
    </lineage>
</organism>
<reference evidence="2" key="1">
    <citation type="journal article" date="2018" name="Genome Biol.">
        <title>SKESA: strategic k-mer extension for scrupulous assemblies.</title>
        <authorList>
            <person name="Souvorov A."/>
            <person name="Agarwala R."/>
            <person name="Lipman D.J."/>
        </authorList>
    </citation>
    <scope>NUCLEOTIDE SEQUENCE</scope>
    <source>
        <strain evidence="2">91871</strain>
    </source>
</reference>
<dbReference type="EMBL" id="DAESCB010000001">
    <property type="protein sequence ID" value="HBH7040435.1"/>
    <property type="molecule type" value="Genomic_DNA"/>
</dbReference>
<accession>A0A9P3Z1C3</accession>
<keyword evidence="1" id="KW-1133">Transmembrane helix</keyword>
<keyword evidence="1" id="KW-0812">Transmembrane</keyword>
<keyword evidence="1" id="KW-0472">Membrane</keyword>
<feature type="transmembrane region" description="Helical" evidence="1">
    <location>
        <begin position="6"/>
        <end position="24"/>
    </location>
</feature>
<feature type="transmembrane region" description="Helical" evidence="1">
    <location>
        <begin position="40"/>
        <end position="60"/>
    </location>
</feature>
<comment type="caution">
    <text evidence="2">The sequence shown here is derived from an EMBL/GenBank/DDBJ whole genome shotgun (WGS) entry which is preliminary data.</text>
</comment>
<protein>
    <submittedName>
        <fullName evidence="2">Uncharacterized protein</fullName>
    </submittedName>
</protein>
<dbReference type="RefSeq" id="WP_200094045.1">
    <property type="nucleotide sequence ID" value="NZ_CAYAEP010000024.1"/>
</dbReference>
<evidence type="ECO:0000256" key="1">
    <source>
        <dbReference type="SAM" id="Phobius"/>
    </source>
</evidence>
<evidence type="ECO:0000313" key="2">
    <source>
        <dbReference type="EMBL" id="HBH7040435.1"/>
    </source>
</evidence>
<name>A0A9P3Z1C3_CITFR</name>
<sequence>MMTPAYLGILAIYLLGFAGMYFYSLKRDAECSLDRNPREAFLFAFFWPALVLFMVAIIFFEKIIKLAYTACGYFRSKLRGKH</sequence>
<gene>
    <name evidence="2" type="ORF">KV121_000420</name>
</gene>
<evidence type="ECO:0000313" key="3">
    <source>
        <dbReference type="Proteomes" id="UP000885148"/>
    </source>
</evidence>
<reference evidence="2" key="2">
    <citation type="submission" date="2021-07" db="EMBL/GenBank/DDBJ databases">
        <authorList>
            <consortium name="NCBI Pathogen Detection Project"/>
        </authorList>
    </citation>
    <scope>NUCLEOTIDE SEQUENCE</scope>
    <source>
        <strain evidence="2">91871</strain>
    </source>
</reference>